<dbReference type="eggNOG" id="ENOG502T0JP">
    <property type="taxonomic scope" value="Eukaryota"/>
</dbReference>
<dbReference type="PANTHER" id="PTHR45224">
    <property type="entry name" value="OS01G0527900 PROTEIN-RELATED"/>
    <property type="match status" value="1"/>
</dbReference>
<proteinExistence type="predicted"/>
<dbReference type="OrthoDB" id="649300at2759"/>
<dbReference type="OMA" id="KDSSMNF"/>
<dbReference type="KEGG" id="obr:102710813"/>
<evidence type="ECO:0000313" key="4">
    <source>
        <dbReference type="Proteomes" id="UP000006038"/>
    </source>
</evidence>
<dbReference type="Gramene" id="OB09G13530.1">
    <property type="protein sequence ID" value="OB09G13530.1"/>
    <property type="gene ID" value="OB09G13530"/>
</dbReference>
<feature type="compositionally biased region" description="Pro residues" evidence="2">
    <location>
        <begin position="81"/>
        <end position="91"/>
    </location>
</feature>
<gene>
    <name evidence="3" type="primary">LOC102710813</name>
</gene>
<dbReference type="STRING" id="4533.J3MWH4"/>
<reference evidence="3" key="1">
    <citation type="journal article" date="2013" name="Nat. Commun.">
        <title>Whole-genome sequencing of Oryza brachyantha reveals mechanisms underlying Oryza genome evolution.</title>
        <authorList>
            <person name="Chen J."/>
            <person name="Huang Q."/>
            <person name="Gao D."/>
            <person name="Wang J."/>
            <person name="Lang Y."/>
            <person name="Liu T."/>
            <person name="Li B."/>
            <person name="Bai Z."/>
            <person name="Luis Goicoechea J."/>
            <person name="Liang C."/>
            <person name="Chen C."/>
            <person name="Zhang W."/>
            <person name="Sun S."/>
            <person name="Liao Y."/>
            <person name="Zhang X."/>
            <person name="Yang L."/>
            <person name="Song C."/>
            <person name="Wang M."/>
            <person name="Shi J."/>
            <person name="Liu G."/>
            <person name="Liu J."/>
            <person name="Zhou H."/>
            <person name="Zhou W."/>
            <person name="Yu Q."/>
            <person name="An N."/>
            <person name="Chen Y."/>
            <person name="Cai Q."/>
            <person name="Wang B."/>
            <person name="Liu B."/>
            <person name="Min J."/>
            <person name="Huang Y."/>
            <person name="Wu H."/>
            <person name="Li Z."/>
            <person name="Zhang Y."/>
            <person name="Yin Y."/>
            <person name="Song W."/>
            <person name="Jiang J."/>
            <person name="Jackson S.A."/>
            <person name="Wing R.A."/>
            <person name="Wang J."/>
            <person name="Chen M."/>
        </authorList>
    </citation>
    <scope>NUCLEOTIDE SEQUENCE [LARGE SCALE GENOMIC DNA]</scope>
    <source>
        <strain evidence="3">cv. IRGC 101232</strain>
    </source>
</reference>
<feature type="compositionally biased region" description="Basic and acidic residues" evidence="2">
    <location>
        <begin position="408"/>
        <end position="420"/>
    </location>
</feature>
<feature type="coiled-coil region" evidence="1">
    <location>
        <begin position="458"/>
        <end position="494"/>
    </location>
</feature>
<evidence type="ECO:0000313" key="3">
    <source>
        <dbReference type="EnsemblPlants" id="OB09G13530.1"/>
    </source>
</evidence>
<protein>
    <recommendedName>
        <fullName evidence="5">No apical meristem-associated C-terminal domain-containing protein</fullName>
    </recommendedName>
</protein>
<dbReference type="Proteomes" id="UP000006038">
    <property type="component" value="Chromosome 9"/>
</dbReference>
<dbReference type="AlphaFoldDB" id="J3MWH4"/>
<dbReference type="HOGENOM" id="CLU_038210_0_0_1"/>
<dbReference type="EnsemblPlants" id="OB09G13530.1">
    <property type="protein sequence ID" value="OB09G13530.1"/>
    <property type="gene ID" value="OB09G13530"/>
</dbReference>
<feature type="compositionally biased region" description="Basic residues" evidence="2">
    <location>
        <begin position="425"/>
        <end position="436"/>
    </location>
</feature>
<reference evidence="3" key="2">
    <citation type="submission" date="2013-04" db="UniProtKB">
        <authorList>
            <consortium name="EnsemblPlants"/>
        </authorList>
    </citation>
    <scope>IDENTIFICATION</scope>
</reference>
<feature type="compositionally biased region" description="Basic and acidic residues" evidence="2">
    <location>
        <begin position="273"/>
        <end position="289"/>
    </location>
</feature>
<accession>J3MWH4</accession>
<sequence length="535" mass="61380">MGPRTPGSSSNRRRCQNTSPEKPSSINFCNPQFPQNVFSQPPYAMNFPFPPFPHYTPYSPNFQYAVPPQYAPYSLPPPSGAMPSPYLPDPVMPSKAASDQGTPHSVTGPVEQDGEPERTSGRLTWTKDEDIRLINAWLIHFKTDKYWEKVTAEYNSTTPVSRKRELQHLKGHWHKTMKKVAHFNDCWCRVKAKYHSGQSEGMQLMDKTWLMYNKEAHVMYLEEAKHNFSFEHCWQALSDQPKLKEYISSLFTKRTMRSESGDYMSSSEDSEDVPGKEIDKQVTSKEGKLKGSTSSSEVQDKCLVGSFYMLTKNNEDMTEIQPSVSHHKLALGNLKQPDTADKDTGIPINKSKLLIADASCPTEIHVGKQEPKPDTSKLNEHRQGMAVRDDMLEKESWPQGFEIIDNQRVQREELPKKESHAQGFKPRKVSRKRKGKASSSSCEVQADIKHALYLQTMLKNDREKMSEVQLRLSKEQLELARLKQEEAKEKKETTLYKKYTELLLADTSRFDEFQKAEYERAVRHIGEMLFGKDSN</sequence>
<name>J3MWH4_ORYBR</name>
<feature type="region of interest" description="Disordered" evidence="2">
    <location>
        <begin position="1"/>
        <end position="33"/>
    </location>
</feature>
<keyword evidence="4" id="KW-1185">Reference proteome</keyword>
<evidence type="ECO:0000256" key="1">
    <source>
        <dbReference type="SAM" id="Coils"/>
    </source>
</evidence>
<dbReference type="RefSeq" id="XP_006661113.1">
    <property type="nucleotide sequence ID" value="XM_006661050.3"/>
</dbReference>
<organism evidence="3">
    <name type="scientific">Oryza brachyantha</name>
    <name type="common">malo sina</name>
    <dbReference type="NCBI Taxonomy" id="4533"/>
    <lineage>
        <taxon>Eukaryota</taxon>
        <taxon>Viridiplantae</taxon>
        <taxon>Streptophyta</taxon>
        <taxon>Embryophyta</taxon>
        <taxon>Tracheophyta</taxon>
        <taxon>Spermatophyta</taxon>
        <taxon>Magnoliopsida</taxon>
        <taxon>Liliopsida</taxon>
        <taxon>Poales</taxon>
        <taxon>Poaceae</taxon>
        <taxon>BOP clade</taxon>
        <taxon>Oryzoideae</taxon>
        <taxon>Oryzeae</taxon>
        <taxon>Oryzinae</taxon>
        <taxon>Oryza</taxon>
    </lineage>
</organism>
<feature type="region of interest" description="Disordered" evidence="2">
    <location>
        <begin position="81"/>
        <end position="122"/>
    </location>
</feature>
<keyword evidence="1" id="KW-0175">Coiled coil</keyword>
<feature type="region of interest" description="Disordered" evidence="2">
    <location>
        <begin position="258"/>
        <end position="294"/>
    </location>
</feature>
<feature type="region of interest" description="Disordered" evidence="2">
    <location>
        <begin position="403"/>
        <end position="442"/>
    </location>
</feature>
<evidence type="ECO:0000256" key="2">
    <source>
        <dbReference type="SAM" id="MobiDB-lite"/>
    </source>
</evidence>
<dbReference type="PANTHER" id="PTHR45224:SF10">
    <property type="entry name" value="OS09G0317700 PROTEIN"/>
    <property type="match status" value="1"/>
</dbReference>
<evidence type="ECO:0008006" key="5">
    <source>
        <dbReference type="Google" id="ProtNLM"/>
    </source>
</evidence>
<dbReference type="GeneID" id="102710813"/>